<evidence type="ECO:0000313" key="3">
    <source>
        <dbReference type="Proteomes" id="UP000887159"/>
    </source>
</evidence>
<gene>
    <name evidence="2" type="ORF">TNCV_997131</name>
</gene>
<evidence type="ECO:0000256" key="1">
    <source>
        <dbReference type="SAM" id="MobiDB-lite"/>
    </source>
</evidence>
<keyword evidence="3" id="KW-1185">Reference proteome</keyword>
<reference evidence="2" key="1">
    <citation type="submission" date="2020-08" db="EMBL/GenBank/DDBJ databases">
        <title>Multicomponent nature underlies the extraordinary mechanical properties of spider dragline silk.</title>
        <authorList>
            <person name="Kono N."/>
            <person name="Nakamura H."/>
            <person name="Mori M."/>
            <person name="Yoshida Y."/>
            <person name="Ohtoshi R."/>
            <person name="Malay A.D."/>
            <person name="Moran D.A.P."/>
            <person name="Tomita M."/>
            <person name="Numata K."/>
            <person name="Arakawa K."/>
        </authorList>
    </citation>
    <scope>NUCLEOTIDE SEQUENCE</scope>
</reference>
<name>A0A8X6WGB6_TRICX</name>
<feature type="compositionally biased region" description="Basic and acidic residues" evidence="1">
    <location>
        <begin position="90"/>
        <end position="100"/>
    </location>
</feature>
<feature type="compositionally biased region" description="Basic and acidic residues" evidence="1">
    <location>
        <begin position="44"/>
        <end position="56"/>
    </location>
</feature>
<dbReference type="EMBL" id="BMAU01021420">
    <property type="protein sequence ID" value="GFY34032.1"/>
    <property type="molecule type" value="Genomic_DNA"/>
</dbReference>
<feature type="region of interest" description="Disordered" evidence="1">
    <location>
        <begin position="68"/>
        <end position="157"/>
    </location>
</feature>
<feature type="region of interest" description="Disordered" evidence="1">
    <location>
        <begin position="44"/>
        <end position="63"/>
    </location>
</feature>
<sequence>MGKEGDISPCKKTEVKALLNAKLFSNREISRRLKVSEAKVRRIKKNIESGEEPQKKEKMRQKAYFHPKLTKLKLDDHGRRRRRRLFPEGWAKKINHDEKIKKSRKLPQKTGREDVPQSTKRSNEAKRRRGEGKNAGRKTGRLKAVNQDGERSPQNPE</sequence>
<dbReference type="Proteomes" id="UP000887159">
    <property type="component" value="Unassembled WGS sequence"/>
</dbReference>
<feature type="compositionally biased region" description="Basic residues" evidence="1">
    <location>
        <begin position="126"/>
        <end position="141"/>
    </location>
</feature>
<accession>A0A8X6WGB6</accession>
<proteinExistence type="predicted"/>
<organism evidence="2 3">
    <name type="scientific">Trichonephila clavipes</name>
    <name type="common">Golden silk orbweaver</name>
    <name type="synonym">Nephila clavipes</name>
    <dbReference type="NCBI Taxonomy" id="2585209"/>
    <lineage>
        <taxon>Eukaryota</taxon>
        <taxon>Metazoa</taxon>
        <taxon>Ecdysozoa</taxon>
        <taxon>Arthropoda</taxon>
        <taxon>Chelicerata</taxon>
        <taxon>Arachnida</taxon>
        <taxon>Araneae</taxon>
        <taxon>Araneomorphae</taxon>
        <taxon>Entelegynae</taxon>
        <taxon>Araneoidea</taxon>
        <taxon>Nephilidae</taxon>
        <taxon>Trichonephila</taxon>
    </lineage>
</organism>
<evidence type="ECO:0000313" key="2">
    <source>
        <dbReference type="EMBL" id="GFY34032.1"/>
    </source>
</evidence>
<protein>
    <submittedName>
        <fullName evidence="2">Uncharacterized protein</fullName>
    </submittedName>
</protein>
<comment type="caution">
    <text evidence="2">The sequence shown here is derived from an EMBL/GenBank/DDBJ whole genome shotgun (WGS) entry which is preliminary data.</text>
</comment>
<feature type="compositionally biased region" description="Basic and acidic residues" evidence="1">
    <location>
        <begin position="110"/>
        <end position="125"/>
    </location>
</feature>
<dbReference type="AlphaFoldDB" id="A0A8X6WGB6"/>